<feature type="transmembrane region" description="Helical" evidence="1">
    <location>
        <begin position="100"/>
        <end position="118"/>
    </location>
</feature>
<dbReference type="OrthoDB" id="440424at2759"/>
<organism evidence="2 3">
    <name type="scientific">Didymella glomerata</name>
    <dbReference type="NCBI Taxonomy" id="749621"/>
    <lineage>
        <taxon>Eukaryota</taxon>
        <taxon>Fungi</taxon>
        <taxon>Dikarya</taxon>
        <taxon>Ascomycota</taxon>
        <taxon>Pezizomycotina</taxon>
        <taxon>Dothideomycetes</taxon>
        <taxon>Pleosporomycetidae</taxon>
        <taxon>Pleosporales</taxon>
        <taxon>Pleosporineae</taxon>
        <taxon>Didymellaceae</taxon>
        <taxon>Didymella</taxon>
    </lineage>
</organism>
<keyword evidence="1" id="KW-0812">Transmembrane</keyword>
<dbReference type="Proteomes" id="UP001140562">
    <property type="component" value="Unassembled WGS sequence"/>
</dbReference>
<comment type="caution">
    <text evidence="2">The sequence shown here is derived from an EMBL/GenBank/DDBJ whole genome shotgun (WGS) entry which is preliminary data.</text>
</comment>
<sequence length="181" mass="19231">MAARLDMILAHLQALSLDVPANLIVANLMNARYSGAPARDTKLKIDKPEMNEALARNVVDKLAVTIQESVRVAGPAFRAAYDKAIEAAGRINGFTKEHPVWTVVIVLCILAVMYPAAIKALGFGLEGVVEGNNPLVVWASSFELTELPGSYAAGWQSTYGAAVPAGSLFSCLQRVGATMAF</sequence>
<proteinExistence type="predicted"/>
<keyword evidence="1" id="KW-1133">Transmembrane helix</keyword>
<keyword evidence="3" id="KW-1185">Reference proteome</keyword>
<evidence type="ECO:0000313" key="2">
    <source>
        <dbReference type="EMBL" id="KAJ4335225.1"/>
    </source>
</evidence>
<dbReference type="InterPro" id="IPR038213">
    <property type="entry name" value="IFI6/IFI27-like_sf"/>
</dbReference>
<dbReference type="Gene3D" id="6.10.110.10">
    <property type="match status" value="1"/>
</dbReference>
<reference evidence="2" key="1">
    <citation type="submission" date="2022-10" db="EMBL/GenBank/DDBJ databases">
        <title>Tapping the CABI collections for fungal endophytes: first genome assemblies for Collariella, Neodidymelliopsis, Ascochyta clinopodiicola, Didymella pomorum, Didymosphaeria variabile, Neocosmospora piperis and Neocucurbitaria cava.</title>
        <authorList>
            <person name="Hill R."/>
        </authorList>
    </citation>
    <scope>NUCLEOTIDE SEQUENCE</scope>
    <source>
        <strain evidence="2">IMI 360193</strain>
    </source>
</reference>
<evidence type="ECO:0000256" key="1">
    <source>
        <dbReference type="SAM" id="Phobius"/>
    </source>
</evidence>
<name>A0A9W8WWX7_9PLEO</name>
<dbReference type="EMBL" id="JAPEUV010000064">
    <property type="protein sequence ID" value="KAJ4335225.1"/>
    <property type="molecule type" value="Genomic_DNA"/>
</dbReference>
<evidence type="ECO:0000313" key="3">
    <source>
        <dbReference type="Proteomes" id="UP001140562"/>
    </source>
</evidence>
<gene>
    <name evidence="2" type="ORF">N0V87_006266</name>
</gene>
<dbReference type="AlphaFoldDB" id="A0A9W8WWX7"/>
<keyword evidence="1" id="KW-0472">Membrane</keyword>
<accession>A0A9W8WWX7</accession>
<protein>
    <submittedName>
        <fullName evidence="2">Uncharacterized protein</fullName>
    </submittedName>
</protein>